<evidence type="ECO:0000313" key="13">
    <source>
        <dbReference type="EMBL" id="GAB1292124.1"/>
    </source>
</evidence>
<comment type="subunit">
    <text evidence="8">Homotetramer. Interacts with RABL2/RABL2A; binds preferentially to GTP-bound RABL2.</text>
</comment>
<dbReference type="PANTHER" id="PTHR43128">
    <property type="entry name" value="L-2-HYDROXYCARBOXYLATE DEHYDROGENASE (NAD(P)(+))"/>
    <property type="match status" value="1"/>
</dbReference>
<dbReference type="SUPFAM" id="SSF56327">
    <property type="entry name" value="LDH C-terminal domain-like"/>
    <property type="match status" value="1"/>
</dbReference>
<evidence type="ECO:0000256" key="7">
    <source>
        <dbReference type="ARBA" id="ARBA00037359"/>
    </source>
</evidence>
<dbReference type="SUPFAM" id="SSF51735">
    <property type="entry name" value="NAD(P)-binding Rossmann-fold domains"/>
    <property type="match status" value="1"/>
</dbReference>
<comment type="subcellular location">
    <subcellularLocation>
        <location evidence="1">Cytoplasm</location>
    </subcellularLocation>
</comment>
<keyword evidence="4" id="KW-0963">Cytoplasm</keyword>
<organism evidence="13 14">
    <name type="scientific">Apodemus speciosus</name>
    <name type="common">Large Japanese field mouse</name>
    <dbReference type="NCBI Taxonomy" id="105296"/>
    <lineage>
        <taxon>Eukaryota</taxon>
        <taxon>Metazoa</taxon>
        <taxon>Chordata</taxon>
        <taxon>Craniata</taxon>
        <taxon>Vertebrata</taxon>
        <taxon>Euteleostomi</taxon>
        <taxon>Mammalia</taxon>
        <taxon>Eutheria</taxon>
        <taxon>Euarchontoglires</taxon>
        <taxon>Glires</taxon>
        <taxon>Rodentia</taxon>
        <taxon>Myomorpha</taxon>
        <taxon>Muroidea</taxon>
        <taxon>Muridae</taxon>
        <taxon>Murinae</taxon>
        <taxon>Apodemus</taxon>
    </lineage>
</organism>
<evidence type="ECO:0000256" key="1">
    <source>
        <dbReference type="ARBA" id="ARBA00004496"/>
    </source>
</evidence>
<comment type="caution">
    <text evidence="13">The sequence shown here is derived from an EMBL/GenBank/DDBJ whole genome shotgun (WGS) entry which is preliminary data.</text>
</comment>
<dbReference type="InterPro" id="IPR015955">
    <property type="entry name" value="Lactate_DH/Glyco_Ohase_4_C"/>
</dbReference>
<dbReference type="Pfam" id="PF00056">
    <property type="entry name" value="Ldh_1_N"/>
    <property type="match status" value="2"/>
</dbReference>
<dbReference type="PANTHER" id="PTHR43128:SF5">
    <property type="entry name" value="L-LACTATE DEHYDROGENASE C CHAIN"/>
    <property type="match status" value="1"/>
</dbReference>
<evidence type="ECO:0000259" key="11">
    <source>
        <dbReference type="Pfam" id="PF00056"/>
    </source>
</evidence>
<comment type="similarity">
    <text evidence="3">Belongs to the LDH/MDH superfamily. LDH family.</text>
</comment>
<accession>A0ABQ0EYK5</accession>
<evidence type="ECO:0000256" key="2">
    <source>
        <dbReference type="ARBA" id="ARBA00004843"/>
    </source>
</evidence>
<protein>
    <recommendedName>
        <fullName evidence="10">L-lactate dehydrogenase</fullName>
        <ecNumber evidence="10">1.1.1.27</ecNumber>
    </recommendedName>
</protein>
<evidence type="ECO:0000256" key="9">
    <source>
        <dbReference type="ARBA" id="ARBA00049258"/>
    </source>
</evidence>
<proteinExistence type="inferred from homology"/>
<evidence type="ECO:0000256" key="10">
    <source>
        <dbReference type="RuleBase" id="RU000496"/>
    </source>
</evidence>
<comment type="function">
    <text evidence="7">Possible role in sperm motility.</text>
</comment>
<dbReference type="InterPro" id="IPR018177">
    <property type="entry name" value="L-lactate_DH_AS"/>
</dbReference>
<dbReference type="Gene3D" id="3.40.50.720">
    <property type="entry name" value="NAD(P)-binding Rossmann-like Domain"/>
    <property type="match status" value="2"/>
</dbReference>
<comment type="pathway">
    <text evidence="2 10">Fermentation; pyruvate fermentation to lactate; (S)-lactate from pyruvate: step 1/1.</text>
</comment>
<dbReference type="InterPro" id="IPR001557">
    <property type="entry name" value="L-lactate/malate_DH"/>
</dbReference>
<dbReference type="CDD" id="cd05293">
    <property type="entry name" value="LDH_1"/>
    <property type="match status" value="1"/>
</dbReference>
<dbReference type="InterPro" id="IPR011304">
    <property type="entry name" value="L-lactate_DH"/>
</dbReference>
<sequence length="371" mass="40108">MSTVKEQLIQNLVPEEKLSRCKITVVGAGNVGMACAISILLKGLADELALVDSDLDKLKGEALDLLHGSLFLSTPKIVFGKGYVHIIVETKGMGFSGSDVKGAARCGLWELNLEPLAEQYYYSVSANSKLVIITAGARMAPGESRLTLLDRNVDIMKAIIPDIVKNSPDCKILIVTNPVDILTYVVWKISGFSVGRVIGSGCNLDSARFRYLIGEKLGVNPTSCHAWVLGEHGDSSVPIWSGVNVAGVTLKSLNPAIGTDSDKEQWKTIHKQVVEGGYEVLKMKGYTSWAIGLSVTDLASSILKNLRRVHPVTTLVKGLHGIKEEVFLSVPCVLGQSGITDLVKVNLTSEEETLLKKSADILWNLQKDLKV</sequence>
<reference evidence="13 14" key="1">
    <citation type="submission" date="2024-08" db="EMBL/GenBank/DDBJ databases">
        <title>The draft genome of Apodemus speciosus.</title>
        <authorList>
            <person name="Nabeshima K."/>
            <person name="Suzuki S."/>
            <person name="Onuma M."/>
        </authorList>
    </citation>
    <scope>NUCLEOTIDE SEQUENCE [LARGE SCALE GENOMIC DNA]</scope>
    <source>
        <strain evidence="13">IB14-021</strain>
    </source>
</reference>
<evidence type="ECO:0000256" key="5">
    <source>
        <dbReference type="ARBA" id="ARBA00023002"/>
    </source>
</evidence>
<evidence type="ECO:0000259" key="12">
    <source>
        <dbReference type="Pfam" id="PF02866"/>
    </source>
</evidence>
<keyword evidence="6 10" id="KW-0520">NAD</keyword>
<dbReference type="NCBIfam" id="TIGR01771">
    <property type="entry name" value="L-LDH-NAD"/>
    <property type="match status" value="1"/>
</dbReference>
<dbReference type="Gene3D" id="3.90.110.10">
    <property type="entry name" value="Lactate dehydrogenase/glycoside hydrolase, family 4, C-terminal"/>
    <property type="match status" value="1"/>
</dbReference>
<evidence type="ECO:0000256" key="3">
    <source>
        <dbReference type="ARBA" id="ARBA00006054"/>
    </source>
</evidence>
<evidence type="ECO:0000313" key="14">
    <source>
        <dbReference type="Proteomes" id="UP001623349"/>
    </source>
</evidence>
<dbReference type="InterPro" id="IPR022383">
    <property type="entry name" value="Lactate/malate_DH_C"/>
</dbReference>
<gene>
    <name evidence="13" type="ORF">APTSU1_000735500</name>
</gene>
<feature type="domain" description="Lactate/malate dehydrogenase N-terminal" evidence="11">
    <location>
        <begin position="21"/>
        <end position="83"/>
    </location>
</feature>
<feature type="domain" description="Lactate/malate dehydrogenase N-terminal" evidence="11">
    <location>
        <begin position="120"/>
        <end position="199"/>
    </location>
</feature>
<dbReference type="InterPro" id="IPR036291">
    <property type="entry name" value="NAD(P)-bd_dom_sf"/>
</dbReference>
<feature type="domain" description="Lactate/malate dehydrogenase C-terminal" evidence="12">
    <location>
        <begin position="203"/>
        <end position="364"/>
    </location>
</feature>
<evidence type="ECO:0000256" key="8">
    <source>
        <dbReference type="ARBA" id="ARBA00038717"/>
    </source>
</evidence>
<dbReference type="PIRSF" id="PIRSF000102">
    <property type="entry name" value="Lac_mal_DH"/>
    <property type="match status" value="1"/>
</dbReference>
<dbReference type="EMBL" id="BAAFST010000007">
    <property type="protein sequence ID" value="GAB1292124.1"/>
    <property type="molecule type" value="Genomic_DNA"/>
</dbReference>
<keyword evidence="14" id="KW-1185">Reference proteome</keyword>
<dbReference type="EC" id="1.1.1.27" evidence="10"/>
<keyword evidence="5 10" id="KW-0560">Oxidoreductase</keyword>
<dbReference type="Pfam" id="PF02866">
    <property type="entry name" value="Ldh_1_C"/>
    <property type="match status" value="1"/>
</dbReference>
<dbReference type="PROSITE" id="PS51257">
    <property type="entry name" value="PROKAR_LIPOPROTEIN"/>
    <property type="match status" value="1"/>
</dbReference>
<dbReference type="Proteomes" id="UP001623349">
    <property type="component" value="Unassembled WGS sequence"/>
</dbReference>
<dbReference type="PRINTS" id="PR00086">
    <property type="entry name" value="LLDHDRGNASE"/>
</dbReference>
<dbReference type="PROSITE" id="PS00064">
    <property type="entry name" value="L_LDH"/>
    <property type="match status" value="1"/>
</dbReference>
<name>A0ABQ0EYK5_APOSI</name>
<dbReference type="InterPro" id="IPR001236">
    <property type="entry name" value="Lactate/malate_DH_N"/>
</dbReference>
<evidence type="ECO:0000256" key="6">
    <source>
        <dbReference type="ARBA" id="ARBA00023027"/>
    </source>
</evidence>
<comment type="catalytic activity">
    <reaction evidence="9 10">
        <text>(S)-lactate + NAD(+) = pyruvate + NADH + H(+)</text>
        <dbReference type="Rhea" id="RHEA:23444"/>
        <dbReference type="ChEBI" id="CHEBI:15361"/>
        <dbReference type="ChEBI" id="CHEBI:15378"/>
        <dbReference type="ChEBI" id="CHEBI:16651"/>
        <dbReference type="ChEBI" id="CHEBI:57540"/>
        <dbReference type="ChEBI" id="CHEBI:57945"/>
        <dbReference type="EC" id="1.1.1.27"/>
    </reaction>
</comment>
<evidence type="ECO:0000256" key="4">
    <source>
        <dbReference type="ARBA" id="ARBA00022490"/>
    </source>
</evidence>